<protein>
    <submittedName>
        <fullName evidence="2">Uncharacterized protein</fullName>
    </submittedName>
</protein>
<feature type="region of interest" description="Disordered" evidence="1">
    <location>
        <begin position="56"/>
        <end position="76"/>
    </location>
</feature>
<dbReference type="AlphaFoldDB" id="A0A6P1MFK9"/>
<evidence type="ECO:0000313" key="2">
    <source>
        <dbReference type="EMBL" id="QHI72531.1"/>
    </source>
</evidence>
<dbReference type="RefSeq" id="WP_162362299.1">
    <property type="nucleotide sequence ID" value="NZ_CP047591.1"/>
</dbReference>
<reference evidence="2 3" key="1">
    <citation type="submission" date="2020-01" db="EMBL/GenBank/DDBJ databases">
        <title>Genomic analysis of Aminipila sp. CBA3637.</title>
        <authorList>
            <person name="Kim Y.B."/>
            <person name="Roh S.W."/>
        </authorList>
    </citation>
    <scope>NUCLEOTIDE SEQUENCE [LARGE SCALE GENOMIC DNA]</scope>
    <source>
        <strain evidence="2 3">CBA3637</strain>
    </source>
</reference>
<dbReference type="EMBL" id="CP047591">
    <property type="protein sequence ID" value="QHI72531.1"/>
    <property type="molecule type" value="Genomic_DNA"/>
</dbReference>
<proteinExistence type="predicted"/>
<organism evidence="2 3">
    <name type="scientific">Aminipila terrae</name>
    <dbReference type="NCBI Taxonomy" id="2697030"/>
    <lineage>
        <taxon>Bacteria</taxon>
        <taxon>Bacillati</taxon>
        <taxon>Bacillota</taxon>
        <taxon>Clostridia</taxon>
        <taxon>Peptostreptococcales</taxon>
        <taxon>Anaerovoracaceae</taxon>
        <taxon>Aminipila</taxon>
    </lineage>
</organism>
<gene>
    <name evidence="2" type="ORF">Ami3637_09090</name>
</gene>
<evidence type="ECO:0000313" key="3">
    <source>
        <dbReference type="Proteomes" id="UP000463883"/>
    </source>
</evidence>
<name>A0A6P1MFK9_9FIRM</name>
<accession>A0A6P1MFK9</accession>
<dbReference type="Proteomes" id="UP000463883">
    <property type="component" value="Chromosome"/>
</dbReference>
<dbReference type="KEGG" id="amic:Ami3637_09090"/>
<sequence>MYINYGDNLFMPEGDDYSKQEFDKDAEEIALKGNVVLQELRMQQAADQALRAETVQEKVSKPAENHKKEQKKLSYKEIFDQMKESKKSK</sequence>
<evidence type="ECO:0000256" key="1">
    <source>
        <dbReference type="SAM" id="MobiDB-lite"/>
    </source>
</evidence>
<keyword evidence="3" id="KW-1185">Reference proteome</keyword>